<evidence type="ECO:0000313" key="1">
    <source>
        <dbReference type="EMBL" id="GFO95435.1"/>
    </source>
</evidence>
<proteinExistence type="predicted"/>
<accession>A0AAI9NZR5</accession>
<sequence>MINVLCTRQHREMWIYECTKCGTRFLSLSVDEMEECPDCAAEWDPEIGPDEVMEAEEKTAKLMRIVEGAEEVEKMDALLSLAITGGDYNWI</sequence>
<dbReference type="Proteomes" id="UP000660047">
    <property type="component" value="Unassembled WGS sequence"/>
</dbReference>
<dbReference type="AlphaFoldDB" id="A0AAI9NZR5"/>
<reference evidence="1" key="1">
    <citation type="submission" date="2020-06" db="EMBL/GenBank/DDBJ databases">
        <title>Characterization of fructooligosaccharide metabolism and fructooligosaccharide-degrading enzymes in human commensal butyrate producers.</title>
        <authorList>
            <person name="Tanno H."/>
            <person name="Fujii T."/>
            <person name="Hirano K."/>
            <person name="Maeno S."/>
            <person name="Tonozuka T."/>
            <person name="Sakamoto M."/>
            <person name="Ohkuma M."/>
            <person name="Tochio T."/>
            <person name="Endo A."/>
        </authorList>
    </citation>
    <scope>NUCLEOTIDE SEQUENCE</scope>
    <source>
        <strain evidence="1">JCM 31265</strain>
    </source>
</reference>
<gene>
    <name evidence="1" type="ORF">COEU31_24810</name>
</gene>
<organism evidence="1 2">
    <name type="scientific">Coprococcus eutactus</name>
    <dbReference type="NCBI Taxonomy" id="33043"/>
    <lineage>
        <taxon>Bacteria</taxon>
        <taxon>Bacillati</taxon>
        <taxon>Bacillota</taxon>
        <taxon>Clostridia</taxon>
        <taxon>Lachnospirales</taxon>
        <taxon>Lachnospiraceae</taxon>
        <taxon>Coprococcus</taxon>
    </lineage>
</organism>
<dbReference type="EMBL" id="BLYL01000018">
    <property type="protein sequence ID" value="GFO95435.1"/>
    <property type="molecule type" value="Genomic_DNA"/>
</dbReference>
<evidence type="ECO:0000313" key="2">
    <source>
        <dbReference type="Proteomes" id="UP000660047"/>
    </source>
</evidence>
<protein>
    <submittedName>
        <fullName evidence="1">Uncharacterized protein</fullName>
    </submittedName>
</protein>
<name>A0AAI9NZR5_9FIRM</name>
<comment type="caution">
    <text evidence="1">The sequence shown here is derived from an EMBL/GenBank/DDBJ whole genome shotgun (WGS) entry which is preliminary data.</text>
</comment>